<name>A0ACA9MB51_9GLOM</name>
<feature type="non-terminal residue" evidence="1">
    <location>
        <position position="208"/>
    </location>
</feature>
<sequence>MGFYKKEQKAESSETIEKIMNIFNDFDEKNAPAILFNENQIQQLEVFISHGEHNNDFGNEINLCITSLGSKPYFFNNVFQAAFATHLPNFSRKACNNPNLEGVMSRQLSPQSHYRHVRNESTDSIESSAFPVDSEDSDNGRGSNKSIIPEYYYTDDNGIPINQKSFLEMNNSPKSNKWFPKIQFWKKKENKPLPSPATTKNNKERRGC</sequence>
<evidence type="ECO:0000313" key="1">
    <source>
        <dbReference type="EMBL" id="CAG8581587.1"/>
    </source>
</evidence>
<comment type="caution">
    <text evidence="1">The sequence shown here is derived from an EMBL/GenBank/DDBJ whole genome shotgun (WGS) entry which is preliminary data.</text>
</comment>
<gene>
    <name evidence="1" type="ORF">SPELUC_LOCUS6390</name>
</gene>
<protein>
    <submittedName>
        <fullName evidence="1">2819_t:CDS:1</fullName>
    </submittedName>
</protein>
<proteinExistence type="predicted"/>
<reference evidence="1" key="1">
    <citation type="submission" date="2021-06" db="EMBL/GenBank/DDBJ databases">
        <authorList>
            <person name="Kallberg Y."/>
            <person name="Tangrot J."/>
            <person name="Rosling A."/>
        </authorList>
    </citation>
    <scope>NUCLEOTIDE SEQUENCE</scope>
    <source>
        <strain evidence="1">28 12/20/2015</strain>
    </source>
</reference>
<accession>A0ACA9MB51</accession>
<evidence type="ECO:0000313" key="2">
    <source>
        <dbReference type="Proteomes" id="UP000789366"/>
    </source>
</evidence>
<dbReference type="EMBL" id="CAJVPW010007487">
    <property type="protein sequence ID" value="CAG8581587.1"/>
    <property type="molecule type" value="Genomic_DNA"/>
</dbReference>
<dbReference type="Proteomes" id="UP000789366">
    <property type="component" value="Unassembled WGS sequence"/>
</dbReference>
<keyword evidence="2" id="KW-1185">Reference proteome</keyword>
<organism evidence="1 2">
    <name type="scientific">Cetraspora pellucida</name>
    <dbReference type="NCBI Taxonomy" id="1433469"/>
    <lineage>
        <taxon>Eukaryota</taxon>
        <taxon>Fungi</taxon>
        <taxon>Fungi incertae sedis</taxon>
        <taxon>Mucoromycota</taxon>
        <taxon>Glomeromycotina</taxon>
        <taxon>Glomeromycetes</taxon>
        <taxon>Diversisporales</taxon>
        <taxon>Gigasporaceae</taxon>
        <taxon>Cetraspora</taxon>
    </lineage>
</organism>